<dbReference type="SMART" id="SM00320">
    <property type="entry name" value="WD40"/>
    <property type="match status" value="1"/>
</dbReference>
<evidence type="ECO:0000313" key="5">
    <source>
        <dbReference type="Proteomes" id="UP000654004"/>
    </source>
</evidence>
<name>A0ABQ2QCG1_9GAMM</name>
<reference evidence="5" key="1">
    <citation type="journal article" date="2019" name="Int. J. Syst. Evol. Microbiol.">
        <title>The Global Catalogue of Microorganisms (GCM) 10K type strain sequencing project: providing services to taxonomists for standard genome sequencing and annotation.</title>
        <authorList>
            <consortium name="The Broad Institute Genomics Platform"/>
            <consortium name="The Broad Institute Genome Sequencing Center for Infectious Disease"/>
            <person name="Wu L."/>
            <person name="Ma J."/>
        </authorList>
    </citation>
    <scope>NUCLEOTIDE SEQUENCE [LARGE SCALE GENOMIC DNA]</scope>
    <source>
        <strain evidence="5">JCM 32305</strain>
    </source>
</reference>
<keyword evidence="1 3" id="KW-0853">WD repeat</keyword>
<comment type="caution">
    <text evidence="4">The sequence shown here is derived from an EMBL/GenBank/DDBJ whole genome shotgun (WGS) entry which is preliminary data.</text>
</comment>
<dbReference type="InterPro" id="IPR011990">
    <property type="entry name" value="TPR-like_helical_dom_sf"/>
</dbReference>
<evidence type="ECO:0000256" key="2">
    <source>
        <dbReference type="ARBA" id="ARBA00022737"/>
    </source>
</evidence>
<accession>A0ABQ2QCG1</accession>
<dbReference type="SUPFAM" id="SSF81901">
    <property type="entry name" value="HCP-like"/>
    <property type="match status" value="1"/>
</dbReference>
<evidence type="ECO:0000256" key="1">
    <source>
        <dbReference type="ARBA" id="ARBA00022574"/>
    </source>
</evidence>
<evidence type="ECO:0000313" key="4">
    <source>
        <dbReference type="EMBL" id="GGP74970.1"/>
    </source>
</evidence>
<dbReference type="PANTHER" id="PTHR22847">
    <property type="entry name" value="WD40 REPEAT PROTEIN"/>
    <property type="match status" value="1"/>
</dbReference>
<keyword evidence="5" id="KW-1185">Reference proteome</keyword>
<dbReference type="InterPro" id="IPR001680">
    <property type="entry name" value="WD40_rpt"/>
</dbReference>
<dbReference type="InterPro" id="IPR036322">
    <property type="entry name" value="WD40_repeat_dom_sf"/>
</dbReference>
<proteinExistence type="predicted"/>
<keyword evidence="2" id="KW-0677">Repeat</keyword>
<dbReference type="Pfam" id="PF00400">
    <property type="entry name" value="WD40"/>
    <property type="match status" value="1"/>
</dbReference>
<feature type="repeat" description="WD" evidence="3">
    <location>
        <begin position="13"/>
        <end position="47"/>
    </location>
</feature>
<dbReference type="Gene3D" id="1.25.40.10">
    <property type="entry name" value="Tetratricopeptide repeat domain"/>
    <property type="match status" value="1"/>
</dbReference>
<dbReference type="PROSITE" id="PS50294">
    <property type="entry name" value="WD_REPEATS_REGION"/>
    <property type="match status" value="1"/>
</dbReference>
<dbReference type="EMBL" id="BMQW01000001">
    <property type="protein sequence ID" value="GGP74970.1"/>
    <property type="molecule type" value="Genomic_DNA"/>
</dbReference>
<organism evidence="4 5">
    <name type="scientific">Shewanella ulleungensis</name>
    <dbReference type="NCBI Taxonomy" id="2282699"/>
    <lineage>
        <taxon>Bacteria</taxon>
        <taxon>Pseudomonadati</taxon>
        <taxon>Pseudomonadota</taxon>
        <taxon>Gammaproteobacteria</taxon>
        <taxon>Alteromonadales</taxon>
        <taxon>Shewanellaceae</taxon>
        <taxon>Shewanella</taxon>
    </lineage>
</organism>
<dbReference type="PANTHER" id="PTHR22847:SF637">
    <property type="entry name" value="WD REPEAT DOMAIN 5B"/>
    <property type="match status" value="1"/>
</dbReference>
<sequence>MWNVTSGALKNTLEGHTGEVTSVAFSPNGQTLVSGSRGNTLKLWDVSHLQDYSNKTSIKSKIDSLASVNNMQLKGISIVFDNINNQQNLFDASKSKPPMWPKHHPIYLMQQANNNDTKAMIQLGNYAYRDFDFSKAKYWFEKALNAGNAEAKQRLQALQMTVTLKKTESD</sequence>
<gene>
    <name evidence="4" type="ORF">GCM10009410_03620</name>
</gene>
<evidence type="ECO:0008006" key="6">
    <source>
        <dbReference type="Google" id="ProtNLM"/>
    </source>
</evidence>
<dbReference type="PROSITE" id="PS50082">
    <property type="entry name" value="WD_REPEATS_2"/>
    <property type="match status" value="1"/>
</dbReference>
<dbReference type="Gene3D" id="2.130.10.10">
    <property type="entry name" value="YVTN repeat-like/Quinoprotein amine dehydrogenase"/>
    <property type="match status" value="1"/>
</dbReference>
<dbReference type="Proteomes" id="UP000654004">
    <property type="component" value="Unassembled WGS sequence"/>
</dbReference>
<protein>
    <recommendedName>
        <fullName evidence="6">Sel1 repeat family protein</fullName>
    </recommendedName>
</protein>
<dbReference type="SUPFAM" id="SSF50978">
    <property type="entry name" value="WD40 repeat-like"/>
    <property type="match status" value="1"/>
</dbReference>
<dbReference type="InterPro" id="IPR015943">
    <property type="entry name" value="WD40/YVTN_repeat-like_dom_sf"/>
</dbReference>
<evidence type="ECO:0000256" key="3">
    <source>
        <dbReference type="PROSITE-ProRule" id="PRU00221"/>
    </source>
</evidence>